<gene>
    <name evidence="2" type="ORF">QG37_01672</name>
</gene>
<comment type="caution">
    <text evidence="2">The sequence shown here is derived from an EMBL/GenBank/DDBJ whole genome shotgun (WGS) entry which is preliminary data.</text>
</comment>
<dbReference type="InterPro" id="IPR012589">
    <property type="entry name" value="Pmp1/Pmp2"/>
</dbReference>
<reference evidence="3" key="1">
    <citation type="journal article" date="2015" name="BMC Genomics">
        <title>Draft genome of a commonly misdiagnosed multidrug resistant pathogen Candida auris.</title>
        <authorList>
            <person name="Chatterjee S."/>
            <person name="Alampalli S.V."/>
            <person name="Nageshan R.K."/>
            <person name="Chettiar S.T."/>
            <person name="Joshi S."/>
            <person name="Tatu U.S."/>
        </authorList>
    </citation>
    <scope>NUCLEOTIDE SEQUENCE [LARGE SCALE GENOMIC DNA]</scope>
    <source>
        <strain evidence="3">6684</strain>
    </source>
</reference>
<evidence type="ECO:0000313" key="3">
    <source>
        <dbReference type="Proteomes" id="UP000037122"/>
    </source>
</evidence>
<dbReference type="VEuPathDB" id="FungiDB:QG37_01672"/>
<name>A0A0L0P4Q8_CANAR</name>
<proteinExistence type="predicted"/>
<keyword evidence="1" id="KW-0812">Transmembrane</keyword>
<dbReference type="AlphaFoldDB" id="A0A0L0P4Q8"/>
<accession>A0A0L0P4Q8</accession>
<organism evidence="2 3">
    <name type="scientific">Candidozyma auris</name>
    <name type="common">Yeast</name>
    <name type="synonym">Candida auris</name>
    <dbReference type="NCBI Taxonomy" id="498019"/>
    <lineage>
        <taxon>Eukaryota</taxon>
        <taxon>Fungi</taxon>
        <taxon>Dikarya</taxon>
        <taxon>Ascomycota</taxon>
        <taxon>Saccharomycotina</taxon>
        <taxon>Pichiomycetes</taxon>
        <taxon>Metschnikowiaceae</taxon>
        <taxon>Candidozyma</taxon>
    </lineage>
</organism>
<dbReference type="GO" id="GO:0030234">
    <property type="term" value="F:enzyme regulator activity"/>
    <property type="evidence" value="ECO:0007669"/>
    <property type="project" value="InterPro"/>
</dbReference>
<feature type="transmembrane region" description="Helical" evidence="1">
    <location>
        <begin position="6"/>
        <end position="25"/>
    </location>
</feature>
<evidence type="ECO:0000256" key="1">
    <source>
        <dbReference type="SAM" id="Phobius"/>
    </source>
</evidence>
<protein>
    <submittedName>
        <fullName evidence="2">Uncharacterized protein</fullName>
    </submittedName>
</protein>
<evidence type="ECO:0000313" key="2">
    <source>
        <dbReference type="EMBL" id="KNE01357.1"/>
    </source>
</evidence>
<dbReference type="EMBL" id="LGST01000013">
    <property type="protein sequence ID" value="KNE01357.1"/>
    <property type="molecule type" value="Genomic_DNA"/>
</dbReference>
<dbReference type="Proteomes" id="UP000037122">
    <property type="component" value="Unassembled WGS sequence"/>
</dbReference>
<sequence length="38" mass="4020">MLPAGVILVFVLVGLAAIAIVAVSIQKKLKAKKANQRF</sequence>
<keyword evidence="1" id="KW-0472">Membrane</keyword>
<dbReference type="Pfam" id="PF08114">
    <property type="entry name" value="PMP1_2"/>
    <property type="match status" value="1"/>
</dbReference>
<keyword evidence="1" id="KW-1133">Transmembrane helix</keyword>